<dbReference type="InParanoid" id="K5VPW7"/>
<dbReference type="EMBL" id="JH930474">
    <property type="protein sequence ID" value="EKM53508.1"/>
    <property type="molecule type" value="Genomic_DNA"/>
</dbReference>
<evidence type="ECO:0000256" key="1">
    <source>
        <dbReference type="SAM" id="MobiDB-lite"/>
    </source>
</evidence>
<dbReference type="HOGENOM" id="CLU_1016014_0_0_1"/>
<evidence type="ECO:0000313" key="3">
    <source>
        <dbReference type="EMBL" id="EKM53508.1"/>
    </source>
</evidence>
<evidence type="ECO:0000313" key="4">
    <source>
        <dbReference type="Proteomes" id="UP000008370"/>
    </source>
</evidence>
<name>K5VPW7_PHACS</name>
<reference evidence="3 4" key="1">
    <citation type="journal article" date="2012" name="BMC Genomics">
        <title>Comparative genomics of the white-rot fungi, Phanerochaete carnosa and P. chrysosporium, to elucidate the genetic basis of the distinct wood types they colonize.</title>
        <authorList>
            <person name="Suzuki H."/>
            <person name="MacDonald J."/>
            <person name="Syed K."/>
            <person name="Salamov A."/>
            <person name="Hori C."/>
            <person name="Aerts A."/>
            <person name="Henrissat B."/>
            <person name="Wiebenga A."/>
            <person name="vanKuyk P.A."/>
            <person name="Barry K."/>
            <person name="Lindquist E."/>
            <person name="LaButti K."/>
            <person name="Lapidus A."/>
            <person name="Lucas S."/>
            <person name="Coutinho P."/>
            <person name="Gong Y."/>
            <person name="Samejima M."/>
            <person name="Mahadevan R."/>
            <person name="Abou-Zaid M."/>
            <person name="de Vries R.P."/>
            <person name="Igarashi K."/>
            <person name="Yadav J.S."/>
            <person name="Grigoriev I.V."/>
            <person name="Master E.R."/>
        </authorList>
    </citation>
    <scope>NUCLEOTIDE SEQUENCE [LARGE SCALE GENOMIC DNA]</scope>
    <source>
        <strain evidence="3 4">HHB-10118-sp</strain>
    </source>
</reference>
<dbReference type="OrthoDB" id="10665007at2759"/>
<organism evidence="3 4">
    <name type="scientific">Phanerochaete carnosa (strain HHB-10118-sp)</name>
    <name type="common">White-rot fungus</name>
    <name type="synonym">Peniophora carnosa</name>
    <dbReference type="NCBI Taxonomy" id="650164"/>
    <lineage>
        <taxon>Eukaryota</taxon>
        <taxon>Fungi</taxon>
        <taxon>Dikarya</taxon>
        <taxon>Basidiomycota</taxon>
        <taxon>Agaricomycotina</taxon>
        <taxon>Agaricomycetes</taxon>
        <taxon>Polyporales</taxon>
        <taxon>Phanerochaetaceae</taxon>
        <taxon>Phanerochaete</taxon>
    </lineage>
</organism>
<accession>K5VPW7</accession>
<feature type="transmembrane region" description="Helical" evidence="2">
    <location>
        <begin position="77"/>
        <end position="100"/>
    </location>
</feature>
<protein>
    <submittedName>
        <fullName evidence="3">Uncharacterized protein</fullName>
    </submittedName>
</protein>
<keyword evidence="2" id="KW-0812">Transmembrane</keyword>
<dbReference type="KEGG" id="pco:PHACADRAFT_186167"/>
<dbReference type="AlphaFoldDB" id="K5VPW7"/>
<dbReference type="RefSeq" id="XP_007398196.1">
    <property type="nucleotide sequence ID" value="XM_007398134.1"/>
</dbReference>
<feature type="transmembrane region" description="Helical" evidence="2">
    <location>
        <begin position="208"/>
        <end position="229"/>
    </location>
</feature>
<keyword evidence="4" id="KW-1185">Reference proteome</keyword>
<feature type="compositionally biased region" description="Basic and acidic residues" evidence="1">
    <location>
        <begin position="244"/>
        <end position="262"/>
    </location>
</feature>
<keyword evidence="2" id="KW-0472">Membrane</keyword>
<dbReference type="GeneID" id="18910334"/>
<evidence type="ECO:0000256" key="2">
    <source>
        <dbReference type="SAM" id="Phobius"/>
    </source>
</evidence>
<gene>
    <name evidence="3" type="ORF">PHACADRAFT_186167</name>
</gene>
<keyword evidence="2" id="KW-1133">Transmembrane helix</keyword>
<dbReference type="Proteomes" id="UP000008370">
    <property type="component" value="Unassembled WGS sequence"/>
</dbReference>
<sequence length="270" mass="30015">MSVPSFPFFSHAIDDFNAATAKARLSARLPAKLDGDWQKFVDHMLKGWDDITRQCEWVIFACAFVERHMQPVAGPSFAIATAFSYATYVCGGISLVLCVAMKRHIEFIRRNHESRWNWHSVTERNAESPFIATSALLAAPIAWRNWSYVSFGMFTISTLWCLLSSGNMSAYVADAILDSRSKNSTSAMNAGLPTADTQGVPASTLARVLIIIIGAVGLLHMAFVLAYFYQLGYPPPRPTRTRARKSDSRSHSEESIHEEYEHCTPISSAV</sequence>
<feature type="region of interest" description="Disordered" evidence="1">
    <location>
        <begin position="238"/>
        <end position="270"/>
    </location>
</feature>
<proteinExistence type="predicted"/>